<dbReference type="Gene3D" id="3.90.1310.10">
    <property type="entry name" value="Penicillin-binding protein 2a (Domain 2)"/>
    <property type="match status" value="1"/>
</dbReference>
<dbReference type="Pfam" id="PF00905">
    <property type="entry name" value="Transpeptidase"/>
    <property type="match status" value="1"/>
</dbReference>
<dbReference type="GeneID" id="69223202"/>
<reference evidence="5" key="1">
    <citation type="journal article" date="2021" name="Mitochondrial DNA Part B Resour">
        <title>A gene-rich and compact chloroplast genome of the green alga Nephroselmis pyriformis (N.Carter) Ettl 1982 from the shores of Mersin (Eastern Mediterranean Sea).</title>
        <authorList>
            <person name="Gastineau R."/>
            <person name="Konucu M."/>
            <person name="Tekdal D."/>
            <person name="Lemieux C."/>
            <person name="Turmel M."/>
            <person name="Witkowski A."/>
            <person name="Eker-Develi E."/>
        </authorList>
    </citation>
    <scope>NUCLEOTIDE SEQUENCE</scope>
    <source>
        <strain evidence="5">MED1</strain>
    </source>
</reference>
<dbReference type="SUPFAM" id="SSF56601">
    <property type="entry name" value="beta-lactamase/transpeptidase-like"/>
    <property type="match status" value="1"/>
</dbReference>
<keyword evidence="2" id="KW-0472">Membrane</keyword>
<feature type="domain" description="Penicillin-binding protein dimerisation" evidence="4">
    <location>
        <begin position="71"/>
        <end position="183"/>
    </location>
</feature>
<accession>A0A8A2H8E4</accession>
<gene>
    <name evidence="5" type="primary">ftsI</name>
</gene>
<dbReference type="SUPFAM" id="SSF56519">
    <property type="entry name" value="Penicillin binding protein dimerisation domain"/>
    <property type="match status" value="1"/>
</dbReference>
<evidence type="ECO:0000259" key="3">
    <source>
        <dbReference type="Pfam" id="PF00905"/>
    </source>
</evidence>
<dbReference type="AlphaFoldDB" id="A0A8A2H8E4"/>
<dbReference type="EMBL" id="MW077730">
    <property type="protein sequence ID" value="QSV37240.1"/>
    <property type="molecule type" value="Genomic_DNA"/>
</dbReference>
<name>A0A8A2H8E4_9CHLO</name>
<dbReference type="Pfam" id="PF03717">
    <property type="entry name" value="PBP_dimer"/>
    <property type="match status" value="1"/>
</dbReference>
<dbReference type="RefSeq" id="YP_010231171.1">
    <property type="nucleotide sequence ID" value="NC_059722.1"/>
</dbReference>
<geneLocation type="chloroplast" evidence="5"/>
<dbReference type="GO" id="GO:0008658">
    <property type="term" value="F:penicillin binding"/>
    <property type="evidence" value="ECO:0007669"/>
    <property type="project" value="InterPro"/>
</dbReference>
<dbReference type="GO" id="GO:0005886">
    <property type="term" value="C:plasma membrane"/>
    <property type="evidence" value="ECO:0007669"/>
    <property type="project" value="TreeGrafter"/>
</dbReference>
<dbReference type="InterPro" id="IPR001460">
    <property type="entry name" value="PCN-bd_Tpept"/>
</dbReference>
<evidence type="ECO:0000256" key="2">
    <source>
        <dbReference type="ARBA" id="ARBA00023136"/>
    </source>
</evidence>
<feature type="domain" description="Penicillin-binding protein transpeptidase" evidence="3">
    <location>
        <begin position="258"/>
        <end position="610"/>
    </location>
</feature>
<dbReference type="Gene3D" id="3.30.450.330">
    <property type="match status" value="1"/>
</dbReference>
<dbReference type="PANTHER" id="PTHR30627:SF1">
    <property type="entry name" value="PEPTIDOGLYCAN D,D-TRANSPEPTIDASE FTSI"/>
    <property type="match status" value="1"/>
</dbReference>
<dbReference type="InterPro" id="IPR050515">
    <property type="entry name" value="Beta-lactam/transpept"/>
</dbReference>
<evidence type="ECO:0000259" key="4">
    <source>
        <dbReference type="Pfam" id="PF03717"/>
    </source>
</evidence>
<dbReference type="PANTHER" id="PTHR30627">
    <property type="entry name" value="PEPTIDOGLYCAN D,D-TRANSPEPTIDASE"/>
    <property type="match status" value="1"/>
</dbReference>
<proteinExistence type="predicted"/>
<sequence>MPLPGFSPRNLPGGTLLFEGVSRLTPSIRLVLAGVFGVLAIRLLGLQGRKHLELKLLAEAQQISSLQAIQPRRPILDTNQNILALDIPANDLYVHPCLFRLPPEQVATLLAPILDLPDTYILKRFQESPTGIRLCDQLTTQQSLQIQRLWLDGLELLHHPRRLYPHRGSMANVLGYVDMEQQGQAGLEMTHQEDLAQESYSLSCWTDGRGQFLGKHFTDSILFQDEASLQLTLDLNLQESVAYQVECALQKFQAKRISAIVLEAHTGAIRCMVSAPTYDPNHYQRFPVERFRTWATTDILEPGSTFKPINLAIALETEAIATTDRIEDRGRIKIAGEDILNVGVSPEAAPGPTHYLTPAEILKRSSNVGMVQMMQRLPPSLYHDWFRRLGLGVPIGLTEDFPHPSVDSVIKPRDEFCNHPIEPAAASFGQGLAMTPLKLLQLTATLANGGYLVIPHVTAGLLPTIDQKEPGSLAGSQDYSQALYFGHLPIPSQELGWTNCEALPNHARPRQRVFSPQTTRAVLNMLEEVVLDPQATGSRCFLPGYGIGGKTGTAQKASQKGGYQEGAVVTSFVGIYPIHAPKFVTLVMIDEPQGPYSFASNTAADLTQRILAEIIHLTQAPPMYPRVNLLEREEP</sequence>
<keyword evidence="5" id="KW-0934">Plastid</keyword>
<dbReference type="Gene3D" id="3.40.710.10">
    <property type="entry name" value="DD-peptidase/beta-lactamase superfamily"/>
    <property type="match status" value="1"/>
</dbReference>
<protein>
    <submittedName>
        <fullName evidence="5">Putative peptidoglycan synthetase</fullName>
    </submittedName>
</protein>
<comment type="subcellular location">
    <subcellularLocation>
        <location evidence="1">Membrane</location>
    </subcellularLocation>
</comment>
<dbReference type="InterPro" id="IPR012338">
    <property type="entry name" value="Beta-lactam/transpept-like"/>
</dbReference>
<dbReference type="InterPro" id="IPR005311">
    <property type="entry name" value="PBP_dimer"/>
</dbReference>
<evidence type="ECO:0000256" key="1">
    <source>
        <dbReference type="ARBA" id="ARBA00004370"/>
    </source>
</evidence>
<dbReference type="InterPro" id="IPR036138">
    <property type="entry name" value="PBP_dimer_sf"/>
</dbReference>
<keyword evidence="5" id="KW-0150">Chloroplast</keyword>
<dbReference type="GO" id="GO:0071555">
    <property type="term" value="P:cell wall organization"/>
    <property type="evidence" value="ECO:0007669"/>
    <property type="project" value="TreeGrafter"/>
</dbReference>
<organism evidence="5">
    <name type="scientific">Nephroselmis pyriformis</name>
    <dbReference type="NCBI Taxonomy" id="156128"/>
    <lineage>
        <taxon>Eukaryota</taxon>
        <taxon>Viridiplantae</taxon>
        <taxon>Chlorophyta</taxon>
        <taxon>Nephroselmidophyceae</taxon>
        <taxon>Nephroselmidales</taxon>
        <taxon>Nephroselmidaceae</taxon>
        <taxon>Nephroselmis</taxon>
    </lineage>
</organism>
<evidence type="ECO:0000313" key="5">
    <source>
        <dbReference type="EMBL" id="QSV37240.1"/>
    </source>
</evidence>